<comment type="similarity">
    <text evidence="1">Belongs to the protein kinase superfamily. ADCK protein kinase family.</text>
</comment>
<evidence type="ECO:0000313" key="6">
    <source>
        <dbReference type="EMBL" id="CAE0606404.1"/>
    </source>
</evidence>
<gene>
    <name evidence="5" type="ORF">PSAL00342_LOCUS219</name>
    <name evidence="6" type="ORF">PSAL00342_LOCUS220</name>
</gene>
<evidence type="ECO:0000256" key="2">
    <source>
        <dbReference type="SAM" id="MobiDB-lite"/>
    </source>
</evidence>
<dbReference type="GO" id="GO:0046467">
    <property type="term" value="P:membrane lipid biosynthetic process"/>
    <property type="evidence" value="ECO:0007669"/>
    <property type="project" value="TreeGrafter"/>
</dbReference>
<proteinExistence type="inferred from homology"/>
<evidence type="ECO:0000259" key="4">
    <source>
        <dbReference type="Pfam" id="PF03109"/>
    </source>
</evidence>
<evidence type="ECO:0000256" key="1">
    <source>
        <dbReference type="ARBA" id="ARBA00009670"/>
    </source>
</evidence>
<dbReference type="PANTHER" id="PTHR10566:SF115">
    <property type="entry name" value="PROTEIN ACTIVITY OF BC1 COMPLEX KINASE 8, CHLOROPLASTIC"/>
    <property type="match status" value="1"/>
</dbReference>
<keyword evidence="3" id="KW-0472">Membrane</keyword>
<dbReference type="Pfam" id="PF03109">
    <property type="entry name" value="ABC1"/>
    <property type="match status" value="1"/>
</dbReference>
<dbReference type="EMBL" id="HBIS01000259">
    <property type="protein sequence ID" value="CAE0606404.1"/>
    <property type="molecule type" value="Transcribed_RNA"/>
</dbReference>
<evidence type="ECO:0000313" key="5">
    <source>
        <dbReference type="EMBL" id="CAE0606403.1"/>
    </source>
</evidence>
<dbReference type="InterPro" id="IPR011009">
    <property type="entry name" value="Kinase-like_dom_sf"/>
</dbReference>
<feature type="transmembrane region" description="Helical" evidence="3">
    <location>
        <begin position="712"/>
        <end position="732"/>
    </location>
</feature>
<dbReference type="InterPro" id="IPR004147">
    <property type="entry name" value="ABC1_dom"/>
</dbReference>
<keyword evidence="3" id="KW-1133">Transmembrane helix</keyword>
<dbReference type="PANTHER" id="PTHR10566">
    <property type="entry name" value="CHAPERONE-ACTIVITY OF BC1 COMPLEX CABC1 -RELATED"/>
    <property type="match status" value="1"/>
</dbReference>
<dbReference type="GO" id="GO:0016020">
    <property type="term" value="C:membrane"/>
    <property type="evidence" value="ECO:0007669"/>
    <property type="project" value="GOC"/>
</dbReference>
<feature type="region of interest" description="Disordered" evidence="2">
    <location>
        <begin position="527"/>
        <end position="547"/>
    </location>
</feature>
<organism evidence="5">
    <name type="scientific">Picocystis salinarum</name>
    <dbReference type="NCBI Taxonomy" id="88271"/>
    <lineage>
        <taxon>Eukaryota</taxon>
        <taxon>Viridiplantae</taxon>
        <taxon>Chlorophyta</taxon>
        <taxon>Picocystophyceae</taxon>
        <taxon>Picocystales</taxon>
        <taxon>Picocystaceae</taxon>
        <taxon>Picocystis</taxon>
    </lineage>
</organism>
<keyword evidence="3" id="KW-0812">Transmembrane</keyword>
<dbReference type="AlphaFoldDB" id="A0A6U9PMW6"/>
<dbReference type="GO" id="GO:1901031">
    <property type="term" value="P:regulation of response to reactive oxygen species"/>
    <property type="evidence" value="ECO:0007669"/>
    <property type="project" value="TreeGrafter"/>
</dbReference>
<dbReference type="InterPro" id="IPR050154">
    <property type="entry name" value="UbiB_kinase"/>
</dbReference>
<feature type="compositionally biased region" description="Polar residues" evidence="2">
    <location>
        <begin position="51"/>
        <end position="66"/>
    </location>
</feature>
<evidence type="ECO:0000256" key="3">
    <source>
        <dbReference type="SAM" id="Phobius"/>
    </source>
</evidence>
<reference evidence="5" key="1">
    <citation type="submission" date="2021-01" db="EMBL/GenBank/DDBJ databases">
        <authorList>
            <person name="Corre E."/>
            <person name="Pelletier E."/>
            <person name="Niang G."/>
            <person name="Scheremetjew M."/>
            <person name="Finn R."/>
            <person name="Kale V."/>
            <person name="Holt S."/>
            <person name="Cochrane G."/>
            <person name="Meng A."/>
            <person name="Brown T."/>
            <person name="Cohen L."/>
        </authorList>
    </citation>
    <scope>NUCLEOTIDE SEQUENCE</scope>
    <source>
        <strain evidence="5">CCMP1897</strain>
    </source>
</reference>
<feature type="region of interest" description="Disordered" evidence="2">
    <location>
        <begin position="16"/>
        <end position="89"/>
    </location>
</feature>
<accession>A0A6U9PMW6</accession>
<dbReference type="EMBL" id="HBIS01000258">
    <property type="protein sequence ID" value="CAE0606403.1"/>
    <property type="molecule type" value="Transcribed_RNA"/>
</dbReference>
<feature type="compositionally biased region" description="Polar residues" evidence="2">
    <location>
        <begin position="75"/>
        <end position="88"/>
    </location>
</feature>
<name>A0A6U9PMW6_9CHLO</name>
<dbReference type="CDD" id="cd05121">
    <property type="entry name" value="ABC1_ADCK3-like"/>
    <property type="match status" value="1"/>
</dbReference>
<feature type="compositionally biased region" description="Basic residues" evidence="2">
    <location>
        <begin position="20"/>
        <end position="39"/>
    </location>
</feature>
<sequence>MAMAPAVALPFTRASWPTSRARHGKTCHRTLRTNRRRLRPPTSAEVDEAKTSANGNGSQAKSNGNGTFEELAERTNGNGSQDTESIPNSRVEVATLLTDTKEPATRVDADGHEIMDACDAGNLMFCAETQTVDEGEEPPVVVAEAPGGKWNRFKTYSVLQRTLEIWKFAFTFLYKNWLLGRKWSYGKDGMTPERISARKTELAIWLRDGLLRLGPTFIKIGQQFSTRVDLLSKEYLVELEKLQDNVPPFSSQAAMQIIEEDFGCKIAEKFTYFDPVPIAAASLGQVHKARIGNKQVVVKVQRPGLKSLFDIDLKNIRVLAEWLQKVDPKTDGAARDWVAIYDECARILYEEIDYEKEGRNADEFRKNFADKDWLKVPEIYWNCTSKRVLTMEYCPGLKINKAAEIEALGLDKQRLARLTVECYLQQILTHGFFHADPHPGNVAVDKENGGRLIYYDYGMMGRIAPGIRAGLLDLFYAVYEKNADKSIDALVQMGVLVPGGDMTAVRRTGQFFLDSFQERLEAQKKEREKLGKEYEKDFKGPRSKDESKQVRKKILSSIGEDLLAVSADQPFRFPATFTFVVRSFTVLDGIGKSLNPKFDISEIAAPYARELILEGRPKVDKLQREFQEGLERNNRSIVNLFKGPNKIEEIADILAKLERGDFKPRVRVLDSERQLKRVAAMQALGVKALIASSLVNVGTVLSVSAMATPASIAFAAAGLVGFLTVLDALNVMKIDKKERQLQGQF</sequence>
<feature type="domain" description="ABC1 atypical kinase-like" evidence="4">
    <location>
        <begin position="241"/>
        <end position="485"/>
    </location>
</feature>
<protein>
    <recommendedName>
        <fullName evidence="4">ABC1 atypical kinase-like domain-containing protein</fullName>
    </recommendedName>
</protein>
<dbReference type="SUPFAM" id="SSF56112">
    <property type="entry name" value="Protein kinase-like (PK-like)"/>
    <property type="match status" value="1"/>
</dbReference>